<evidence type="ECO:0000313" key="5">
    <source>
        <dbReference type="EMBL" id="MBB4046416.1"/>
    </source>
</evidence>
<dbReference type="EMBL" id="JACIER010000035">
    <property type="protein sequence ID" value="MBB4046416.1"/>
    <property type="molecule type" value="Genomic_DNA"/>
</dbReference>
<keyword evidence="3" id="KW-1133">Transmembrane helix</keyword>
<organism evidence="5 6">
    <name type="scientific">Bacteroides reticulotermitis</name>
    <dbReference type="NCBI Taxonomy" id="1133319"/>
    <lineage>
        <taxon>Bacteria</taxon>
        <taxon>Pseudomonadati</taxon>
        <taxon>Bacteroidota</taxon>
        <taxon>Bacteroidia</taxon>
        <taxon>Bacteroidales</taxon>
        <taxon>Bacteroidaceae</taxon>
        <taxon>Bacteroides</taxon>
    </lineage>
</organism>
<feature type="compositionally biased region" description="Low complexity" evidence="2">
    <location>
        <begin position="135"/>
        <end position="144"/>
    </location>
</feature>
<dbReference type="Proteomes" id="UP000560658">
    <property type="component" value="Unassembled WGS sequence"/>
</dbReference>
<feature type="region of interest" description="Disordered" evidence="2">
    <location>
        <begin position="112"/>
        <end position="148"/>
    </location>
</feature>
<feature type="domain" description="Conjugative transposon TraM C-terminal" evidence="4">
    <location>
        <begin position="290"/>
        <end position="438"/>
    </location>
</feature>
<reference evidence="5" key="1">
    <citation type="submission" date="2020-08" db="EMBL/GenBank/DDBJ databases">
        <title>Genomic Encyclopedia of Type Strains, Phase IV (KMG-IV): sequencing the most valuable type-strain genomes for metagenomic binning, comparative biology and taxonomic classification.</title>
        <authorList>
            <person name="Goeker M."/>
        </authorList>
    </citation>
    <scope>NUCLEOTIDE SEQUENCE [LARGE SCALE GENOMIC DNA]</scope>
    <source>
        <strain evidence="5">DSM 105720</strain>
    </source>
</reference>
<protein>
    <submittedName>
        <fullName evidence="5">Conjugative transposon TraM protein</fullName>
    </submittedName>
</protein>
<feature type="compositionally biased region" description="Polar residues" evidence="2">
    <location>
        <begin position="1"/>
        <end position="10"/>
    </location>
</feature>
<comment type="caution">
    <text evidence="5">The sequence shown here is derived from an EMBL/GenBank/DDBJ whole genome shotgun (WGS) entry which is preliminary data.</text>
</comment>
<feature type="compositionally biased region" description="Basic and acidic residues" evidence="2">
    <location>
        <begin position="56"/>
        <end position="65"/>
    </location>
</feature>
<sequence length="443" mass="48772">MSTENLNQNNEKPVVEKEKKELTPQELQKRKKMIIFPLLFLLFAGSMWLIFAPSGDKGEEQKDGFNTDLPTPKESGIISDKREAYVQDAMQSKQQEKMRSLQDFAFNLGEDNATEKEQVKITPQSPDYYEEPESGNRSSSRSGNAFQTSNNAYQDVNRQLGNFYEEPATKVDEQAQLALESRIQELEQRLINEQVRKSEEEEQLAMIEKSYAIAARYMGGGEQPSGGNVPAVQTTGKITTQPVTQVRHNVVSLLAAPMPDSVFMEEFVKPRNWGFNTAAGNENVQDKNSIRACVYQTVTITDGQEVGLRLLEPMIAGNYLIPKNTVVTGSARITGERMGITINAIQHAGNVIPIELLVYDLDGGQGISVPGSEEINAIKEVAANMGSGMGSSITITDDAGSQLLADLGRSAIQGASQYVSKKMRTVKITLKAGYQVLLLPPLK</sequence>
<feature type="region of interest" description="Disordered" evidence="2">
    <location>
        <begin position="56"/>
        <end position="75"/>
    </location>
</feature>
<proteinExistence type="predicted"/>
<feature type="coiled-coil region" evidence="1">
    <location>
        <begin position="176"/>
        <end position="203"/>
    </location>
</feature>
<evidence type="ECO:0000259" key="4">
    <source>
        <dbReference type="Pfam" id="PF12508"/>
    </source>
</evidence>
<keyword evidence="3" id="KW-0472">Membrane</keyword>
<dbReference type="InterPro" id="IPR022187">
    <property type="entry name" value="Conjug_transposon_TraM"/>
</dbReference>
<feature type="region of interest" description="Disordered" evidence="2">
    <location>
        <begin position="1"/>
        <end position="21"/>
    </location>
</feature>
<accession>A0A840D459</accession>
<evidence type="ECO:0000313" key="6">
    <source>
        <dbReference type="Proteomes" id="UP000560658"/>
    </source>
</evidence>
<gene>
    <name evidence="5" type="ORF">GGR06_004250</name>
</gene>
<dbReference type="Pfam" id="PF12508">
    <property type="entry name" value="Transposon_TraM"/>
    <property type="match status" value="1"/>
</dbReference>
<dbReference type="RefSeq" id="WP_183209644.1">
    <property type="nucleotide sequence ID" value="NZ_JACIER010000035.1"/>
</dbReference>
<keyword evidence="6" id="KW-1185">Reference proteome</keyword>
<keyword evidence="3" id="KW-0812">Transmembrane</keyword>
<dbReference type="NCBIfam" id="TIGR03779">
    <property type="entry name" value="Bac_Flav_CT_M"/>
    <property type="match status" value="1"/>
</dbReference>
<evidence type="ECO:0000256" key="2">
    <source>
        <dbReference type="SAM" id="MobiDB-lite"/>
    </source>
</evidence>
<feature type="transmembrane region" description="Helical" evidence="3">
    <location>
        <begin position="33"/>
        <end position="51"/>
    </location>
</feature>
<keyword evidence="1" id="KW-0175">Coiled coil</keyword>
<dbReference type="AlphaFoldDB" id="A0A840D459"/>
<evidence type="ECO:0000256" key="3">
    <source>
        <dbReference type="SAM" id="Phobius"/>
    </source>
</evidence>
<dbReference type="InterPro" id="IPR055407">
    <property type="entry name" value="TraM_C"/>
</dbReference>
<evidence type="ECO:0000256" key="1">
    <source>
        <dbReference type="SAM" id="Coils"/>
    </source>
</evidence>
<name>A0A840D459_9BACE</name>